<dbReference type="GeneID" id="78402488"/>
<proteinExistence type="predicted"/>
<dbReference type="RefSeq" id="WP_180905078.1">
    <property type="nucleotide sequence ID" value="NZ_CP040908.1"/>
</dbReference>
<protein>
    <recommendedName>
        <fullName evidence="3">Lipoprotein</fullName>
    </recommendedName>
</protein>
<dbReference type="Proteomes" id="UP000510643">
    <property type="component" value="Chromosome"/>
</dbReference>
<evidence type="ECO:0000313" key="1">
    <source>
        <dbReference type="EMBL" id="QLL59039.1"/>
    </source>
</evidence>
<dbReference type="PROSITE" id="PS51257">
    <property type="entry name" value="PROKAR_LIPOPROTEIN"/>
    <property type="match status" value="1"/>
</dbReference>
<keyword evidence="2" id="KW-1185">Reference proteome</keyword>
<sequence length="149" mass="17258">MRIAFYLTIFLGIITLTACQKNNYSNQNKQENILSVERIESSRKMHYNLIVDKHAVALIKNENDTIRIKNTTKEWENLTKLMNQILLEKLDNIKSPSQAFMHDGAPNVVLKFQTKDSTYYSNPYDKGNPAKELKKIDDYLIELSTSLSK</sequence>
<gene>
    <name evidence="1" type="ORF">FH779_13480</name>
</gene>
<dbReference type="EMBL" id="CP040908">
    <property type="protein sequence ID" value="QLL59039.1"/>
    <property type="molecule type" value="Genomic_DNA"/>
</dbReference>
<evidence type="ECO:0008006" key="3">
    <source>
        <dbReference type="Google" id="ProtNLM"/>
    </source>
</evidence>
<accession>A0A7H9DWE3</accession>
<reference evidence="1 2" key="1">
    <citation type="submission" date="2019-06" db="EMBL/GenBank/DDBJ databases">
        <title>Emergence of pandrug resistant Empedobacter falsenii in China.</title>
        <authorList>
            <person name="Dong N."/>
            <person name="Chen S."/>
            <person name="Zhang R."/>
        </authorList>
    </citation>
    <scope>NUCLEOTIDE SEQUENCE [LARGE SCALE GENOMIC DNA]</scope>
    <source>
        <strain evidence="1 2">1681-1</strain>
    </source>
</reference>
<dbReference type="AlphaFoldDB" id="A0A7H9DWE3"/>
<name>A0A7H9DWE3_9FLAO</name>
<dbReference type="KEGG" id="efal:FH779_13480"/>
<organism evidence="1 2">
    <name type="scientific">Empedobacter falsenii</name>
    <dbReference type="NCBI Taxonomy" id="343874"/>
    <lineage>
        <taxon>Bacteria</taxon>
        <taxon>Pseudomonadati</taxon>
        <taxon>Bacteroidota</taxon>
        <taxon>Flavobacteriia</taxon>
        <taxon>Flavobacteriales</taxon>
        <taxon>Weeksellaceae</taxon>
        <taxon>Empedobacter</taxon>
    </lineage>
</organism>
<evidence type="ECO:0000313" key="2">
    <source>
        <dbReference type="Proteomes" id="UP000510643"/>
    </source>
</evidence>